<keyword evidence="6 13" id="KW-1133">Transmembrane helix</keyword>
<accession>A0A8C9SRI2</accession>
<organism evidence="15 16">
    <name type="scientific">Scleropages formosus</name>
    <name type="common">Asian bonytongue</name>
    <name type="synonym">Osteoglossum formosum</name>
    <dbReference type="NCBI Taxonomy" id="113540"/>
    <lineage>
        <taxon>Eukaryota</taxon>
        <taxon>Metazoa</taxon>
        <taxon>Chordata</taxon>
        <taxon>Craniata</taxon>
        <taxon>Vertebrata</taxon>
        <taxon>Euteleostomi</taxon>
        <taxon>Actinopterygii</taxon>
        <taxon>Neopterygii</taxon>
        <taxon>Teleostei</taxon>
        <taxon>Osteoglossocephala</taxon>
        <taxon>Osteoglossomorpha</taxon>
        <taxon>Osteoglossiformes</taxon>
        <taxon>Osteoglossidae</taxon>
        <taxon>Scleropages</taxon>
    </lineage>
</organism>
<keyword evidence="4" id="KW-0732">Signal</keyword>
<dbReference type="InterPro" id="IPR007110">
    <property type="entry name" value="Ig-like_dom"/>
</dbReference>
<dbReference type="Proteomes" id="UP000694397">
    <property type="component" value="Chromosome 18"/>
</dbReference>
<dbReference type="PROSITE" id="PS00290">
    <property type="entry name" value="IG_MHC"/>
    <property type="match status" value="1"/>
</dbReference>
<evidence type="ECO:0000313" key="16">
    <source>
        <dbReference type="Proteomes" id="UP000694397"/>
    </source>
</evidence>
<reference evidence="15" key="2">
    <citation type="submission" date="2025-08" db="UniProtKB">
        <authorList>
            <consortium name="Ensembl"/>
        </authorList>
    </citation>
    <scope>IDENTIFICATION</scope>
</reference>
<evidence type="ECO:0000256" key="9">
    <source>
        <dbReference type="ARBA" id="ARBA00023157"/>
    </source>
</evidence>
<evidence type="ECO:0000256" key="13">
    <source>
        <dbReference type="SAM" id="Phobius"/>
    </source>
</evidence>
<dbReference type="InterPro" id="IPR003006">
    <property type="entry name" value="Ig/MHC_CS"/>
</dbReference>
<dbReference type="SMART" id="SM00407">
    <property type="entry name" value="IGc1"/>
    <property type="match status" value="1"/>
</dbReference>
<name>A0A8C9SRI2_SCLFO</name>
<dbReference type="SUPFAM" id="SSF54452">
    <property type="entry name" value="MHC antigen-recognition domain"/>
    <property type="match status" value="1"/>
</dbReference>
<dbReference type="InterPro" id="IPR036179">
    <property type="entry name" value="Ig-like_dom_sf"/>
</dbReference>
<keyword evidence="7" id="KW-1064">Adaptive immunity</keyword>
<evidence type="ECO:0000256" key="1">
    <source>
        <dbReference type="ARBA" id="ARBA00004479"/>
    </source>
</evidence>
<proteinExistence type="inferred from homology"/>
<evidence type="ECO:0000256" key="5">
    <source>
        <dbReference type="ARBA" id="ARBA00022859"/>
    </source>
</evidence>
<evidence type="ECO:0000313" key="15">
    <source>
        <dbReference type="Ensembl" id="ENSSFOP00015043099.1"/>
    </source>
</evidence>
<keyword evidence="16" id="KW-1185">Reference proteome</keyword>
<dbReference type="GO" id="GO:0042613">
    <property type="term" value="C:MHC class II protein complex"/>
    <property type="evidence" value="ECO:0007669"/>
    <property type="project" value="UniProtKB-KW"/>
</dbReference>
<dbReference type="InterPro" id="IPR014745">
    <property type="entry name" value="MHC_II_a/b_N"/>
</dbReference>
<dbReference type="InterPro" id="IPR001003">
    <property type="entry name" value="MHC_II_a_N"/>
</dbReference>
<evidence type="ECO:0000256" key="6">
    <source>
        <dbReference type="ARBA" id="ARBA00022989"/>
    </source>
</evidence>
<dbReference type="InterPro" id="IPR050160">
    <property type="entry name" value="MHC/Immunoglobulin"/>
</dbReference>
<dbReference type="Pfam" id="PF07654">
    <property type="entry name" value="C1-set"/>
    <property type="match status" value="1"/>
</dbReference>
<dbReference type="PROSITE" id="PS50835">
    <property type="entry name" value="IG_LIKE"/>
    <property type="match status" value="1"/>
</dbReference>
<dbReference type="InterPro" id="IPR003597">
    <property type="entry name" value="Ig_C1-set"/>
</dbReference>
<dbReference type="OrthoDB" id="8935021at2759"/>
<keyword evidence="8 13" id="KW-0472">Membrane</keyword>
<evidence type="ECO:0000256" key="10">
    <source>
        <dbReference type="ARBA" id="ARBA00023180"/>
    </source>
</evidence>
<dbReference type="Ensembl" id="ENSSFOT00015081479.1">
    <property type="protein sequence ID" value="ENSSFOP00015043099.1"/>
    <property type="gene ID" value="ENSSFOG00015025072.1"/>
</dbReference>
<dbReference type="CDD" id="cd05767">
    <property type="entry name" value="IgC1_MHC_II_alpha"/>
    <property type="match status" value="1"/>
</dbReference>
<keyword evidence="12" id="KW-0393">Immunoglobulin domain</keyword>
<gene>
    <name evidence="15" type="primary">LOC108926768</name>
</gene>
<evidence type="ECO:0000259" key="14">
    <source>
        <dbReference type="PROSITE" id="PS50835"/>
    </source>
</evidence>
<dbReference type="InterPro" id="IPR013783">
    <property type="entry name" value="Ig-like_fold"/>
</dbReference>
<evidence type="ECO:0000256" key="12">
    <source>
        <dbReference type="ARBA" id="ARBA00023319"/>
    </source>
</evidence>
<evidence type="ECO:0000256" key="11">
    <source>
        <dbReference type="ARBA" id="ARBA00023182"/>
    </source>
</evidence>
<dbReference type="SUPFAM" id="SSF48726">
    <property type="entry name" value="Immunoglobulin"/>
    <property type="match status" value="1"/>
</dbReference>
<feature type="domain" description="Ig-like" evidence="14">
    <location>
        <begin position="110"/>
        <end position="209"/>
    </location>
</feature>
<dbReference type="GO" id="GO:0002250">
    <property type="term" value="P:adaptive immune response"/>
    <property type="evidence" value="ECO:0007669"/>
    <property type="project" value="UniProtKB-KW"/>
</dbReference>
<dbReference type="PANTHER" id="PTHR19944">
    <property type="entry name" value="MHC CLASS II-RELATED"/>
    <property type="match status" value="1"/>
</dbReference>
<dbReference type="Gene3D" id="2.60.40.10">
    <property type="entry name" value="Immunoglobulins"/>
    <property type="match status" value="1"/>
</dbReference>
<keyword evidence="10" id="KW-0325">Glycoprotein</keyword>
<keyword evidence="11" id="KW-0491">MHC II</keyword>
<sequence>SGFTYQLFPKVQSLFASLLNETVKLYVDMHVVACHTNDMDPEDEKQLDGNEMYYLDFKKKDVVITKPPSLGQFSVPLWVQYALLMHKVCLYNLYVAVEAENYPPEQIDPPEVIVYPRNKVLLGRRNKLICFVNNFFPPPVKVKWTKNNVEVTEGVTLSRYYPNKDFTFRQYSTVPITPQEGDVYSCTVEHNGLPEPETRFWENSTRSLSAVSDTRETALCGVGLTLALLGVGIGTFFVIKGKNLN</sequence>
<evidence type="ECO:0000256" key="8">
    <source>
        <dbReference type="ARBA" id="ARBA00023136"/>
    </source>
</evidence>
<dbReference type="GeneTree" id="ENSGT00940000161847"/>
<evidence type="ECO:0000256" key="2">
    <source>
        <dbReference type="ARBA" id="ARBA00007394"/>
    </source>
</evidence>
<comment type="similarity">
    <text evidence="2">Belongs to the MHC class II family.</text>
</comment>
<evidence type="ECO:0000256" key="4">
    <source>
        <dbReference type="ARBA" id="ARBA00022729"/>
    </source>
</evidence>
<dbReference type="AlphaFoldDB" id="A0A8C9SRI2"/>
<dbReference type="GO" id="GO:0002504">
    <property type="term" value="P:antigen processing and presentation of peptide or polysaccharide antigen via MHC class II"/>
    <property type="evidence" value="ECO:0007669"/>
    <property type="project" value="UniProtKB-KW"/>
</dbReference>
<reference evidence="15" key="3">
    <citation type="submission" date="2025-09" db="UniProtKB">
        <authorList>
            <consortium name="Ensembl"/>
        </authorList>
    </citation>
    <scope>IDENTIFICATION</scope>
</reference>
<evidence type="ECO:0000256" key="3">
    <source>
        <dbReference type="ARBA" id="ARBA00022692"/>
    </source>
</evidence>
<keyword evidence="3 13" id="KW-0812">Transmembrane</keyword>
<reference evidence="15 16" key="1">
    <citation type="submission" date="2019-04" db="EMBL/GenBank/DDBJ databases">
        <authorList>
            <consortium name="Wellcome Sanger Institute Data Sharing"/>
        </authorList>
    </citation>
    <scope>NUCLEOTIDE SEQUENCE [LARGE SCALE GENOMIC DNA]</scope>
</reference>
<dbReference type="Pfam" id="PF00993">
    <property type="entry name" value="MHC_II_alpha"/>
    <property type="match status" value="1"/>
</dbReference>
<keyword evidence="9" id="KW-1015">Disulfide bond</keyword>
<comment type="subcellular location">
    <subcellularLocation>
        <location evidence="1">Membrane</location>
        <topology evidence="1">Single-pass type I membrane protein</topology>
    </subcellularLocation>
</comment>
<keyword evidence="5" id="KW-0391">Immunity</keyword>
<protein>
    <submittedName>
        <fullName evidence="15">H-2 class II histocompatibility antigen, A-U alpha chain-like</fullName>
    </submittedName>
</protein>
<dbReference type="InterPro" id="IPR011162">
    <property type="entry name" value="MHC_I/II-like_Ag-recog"/>
</dbReference>
<evidence type="ECO:0000256" key="7">
    <source>
        <dbReference type="ARBA" id="ARBA00023130"/>
    </source>
</evidence>
<feature type="transmembrane region" description="Helical" evidence="13">
    <location>
        <begin position="221"/>
        <end position="239"/>
    </location>
</feature>
<dbReference type="PANTHER" id="PTHR19944:SF86">
    <property type="entry name" value="HLA CLASS II HISTOCOMPATIBILITY ANTIGEN, DR ALPHA CHAIN"/>
    <property type="match status" value="1"/>
</dbReference>
<dbReference type="Gene3D" id="3.10.320.10">
    <property type="entry name" value="Class II Histocompatibility Antigen, M Beta Chain, Chain B, domain 1"/>
    <property type="match status" value="1"/>
</dbReference>